<dbReference type="Pfam" id="PF00754">
    <property type="entry name" value="F5_F8_type_C"/>
    <property type="match status" value="1"/>
</dbReference>
<dbReference type="InterPro" id="IPR023296">
    <property type="entry name" value="Glyco_hydro_beta-prop_sf"/>
</dbReference>
<dbReference type="InterPro" id="IPR000421">
    <property type="entry name" value="FA58C"/>
</dbReference>
<dbReference type="OrthoDB" id="3308423at2"/>
<sequence length="697" mass="78548">MKNIYIHILLFIFTLQAWGQEVKYNSSGAGNPVLPGYFADPTVRKFGDTYYIYATTDGTGLGVGPSQVWKSKDFVNWTISPMNWPTADQVWAPDVMQGTDGRYYFYYSQACKIYCAVSDSPTGPWTNILGADEAVLIPDRYVKMSITLDAQSFIDDDGSTYLYWGTWGIYKNHGCGVGKLNADMKTFTDTTLIPNTQAKEFFEAPYMFKRNGIYYFTYSSGSCHDHTYRVQYATSKVGPMGPFEFEDNNPILETSQDSTIHGPGHHSILKEGDDYYIVYHRHNIPQSTRGFFRQVAIDKLTFDKDGRIVKITPTHKGLGYLQKDSNPYKDIAFGKKITASSYYNENFRPEYANDNNNATLWRAANSRGKEWIQIDLGKNLPIKRVWTQFEHPTSFYQYLIEVSTNGNDWILFSDKQDNTLAGSPMIDHGNAQARYIRLTITGNERNGLFPALWNIKVFSEGNDPFRANEQPFNKQASVAAADPSGLLFEINADNYQSGSVAGRIADLKTPSRGFNAVGTAVQIKNIEGQKAFVFNGTQKFESDFGLPATIKGNAPYSLSAWVLAQSTPNENECIIDVNESYNELSKIILGYGTSPRSGITMHYGWYEDMGLSSLPTVNTWNQIVVTFDGYLEKIYLNGHLVKSKDIYLRVGSSEKLTLGMKFDGEHPFRGALHSLSMYDIPLSENQVLELYQNINNN</sequence>
<dbReference type="PROSITE" id="PS50022">
    <property type="entry name" value="FA58C_3"/>
    <property type="match status" value="1"/>
</dbReference>
<protein>
    <submittedName>
        <fullName evidence="9">Glycoside hydrolase</fullName>
    </submittedName>
</protein>
<dbReference type="GO" id="GO:0004553">
    <property type="term" value="F:hydrolase activity, hydrolyzing O-glycosyl compounds"/>
    <property type="evidence" value="ECO:0007669"/>
    <property type="project" value="InterPro"/>
</dbReference>
<dbReference type="InterPro" id="IPR008979">
    <property type="entry name" value="Galactose-bd-like_sf"/>
</dbReference>
<evidence type="ECO:0000256" key="3">
    <source>
        <dbReference type="ARBA" id="ARBA00022801"/>
    </source>
</evidence>
<dbReference type="Pfam" id="PF04616">
    <property type="entry name" value="Glyco_hydro_43"/>
    <property type="match status" value="1"/>
</dbReference>
<dbReference type="PANTHER" id="PTHR43772">
    <property type="entry name" value="ENDO-1,4-BETA-XYLANASE"/>
    <property type="match status" value="1"/>
</dbReference>
<dbReference type="GO" id="GO:0045493">
    <property type="term" value="P:xylan catabolic process"/>
    <property type="evidence" value="ECO:0007669"/>
    <property type="project" value="UniProtKB-KW"/>
</dbReference>
<comment type="similarity">
    <text evidence="1">Belongs to the glycosyl hydrolase 43 family.</text>
</comment>
<evidence type="ECO:0000259" key="8">
    <source>
        <dbReference type="PROSITE" id="PS50022"/>
    </source>
</evidence>
<organism evidence="9 10">
    <name type="scientific">Dysgonomonas capnocytophagoides</name>
    <dbReference type="NCBI Taxonomy" id="45254"/>
    <lineage>
        <taxon>Bacteria</taxon>
        <taxon>Pseudomonadati</taxon>
        <taxon>Bacteroidota</taxon>
        <taxon>Bacteroidia</taxon>
        <taxon>Bacteroidales</taxon>
        <taxon>Dysgonomonadaceae</taxon>
        <taxon>Dysgonomonas</taxon>
    </lineage>
</organism>
<evidence type="ECO:0000313" key="9">
    <source>
        <dbReference type="EMBL" id="TFD97893.1"/>
    </source>
</evidence>
<evidence type="ECO:0000256" key="2">
    <source>
        <dbReference type="ARBA" id="ARBA00022651"/>
    </source>
</evidence>
<dbReference type="InterPro" id="IPR006710">
    <property type="entry name" value="Glyco_hydro_43"/>
</dbReference>
<dbReference type="Proteomes" id="UP000297861">
    <property type="component" value="Unassembled WGS sequence"/>
</dbReference>
<evidence type="ECO:0000313" key="10">
    <source>
        <dbReference type="Proteomes" id="UP000297861"/>
    </source>
</evidence>
<dbReference type="Gene3D" id="2.60.120.260">
    <property type="entry name" value="Galactose-binding domain-like"/>
    <property type="match status" value="1"/>
</dbReference>
<dbReference type="Pfam" id="PF13385">
    <property type="entry name" value="Laminin_G_3"/>
    <property type="match status" value="1"/>
</dbReference>
<keyword evidence="2" id="KW-0858">Xylan degradation</keyword>
<dbReference type="Gene3D" id="2.60.120.200">
    <property type="match status" value="1"/>
</dbReference>
<keyword evidence="4" id="KW-0119">Carbohydrate metabolism</keyword>
<keyword evidence="3 9" id="KW-0378">Hydrolase</keyword>
<dbReference type="InterPro" id="IPR013320">
    <property type="entry name" value="ConA-like_dom_sf"/>
</dbReference>
<accession>A0A4Y8L5P0</accession>
<dbReference type="SUPFAM" id="SSF49899">
    <property type="entry name" value="Concanavalin A-like lectins/glucanases"/>
    <property type="match status" value="1"/>
</dbReference>
<dbReference type="EMBL" id="SOML01000002">
    <property type="protein sequence ID" value="TFD97893.1"/>
    <property type="molecule type" value="Genomic_DNA"/>
</dbReference>
<dbReference type="CDD" id="cd18608">
    <property type="entry name" value="GH43_F5-8_typeC-like"/>
    <property type="match status" value="1"/>
</dbReference>
<feature type="active site" description="Proton donor" evidence="6">
    <location>
        <position position="203"/>
    </location>
</feature>
<dbReference type="SUPFAM" id="SSF75005">
    <property type="entry name" value="Arabinanase/levansucrase/invertase"/>
    <property type="match status" value="1"/>
</dbReference>
<feature type="active site" description="Proton acceptor" evidence="6">
    <location>
        <position position="40"/>
    </location>
</feature>
<reference evidence="9 10" key="1">
    <citation type="submission" date="2019-03" db="EMBL/GenBank/DDBJ databases">
        <title>San Antonio Military Medical Center submission to MRSN (WRAIR), pending publication.</title>
        <authorList>
            <person name="Blyth D.M."/>
            <person name="Mccarthy S.L."/>
            <person name="Schall S.E."/>
            <person name="Stam J.A."/>
            <person name="Ong A.C."/>
            <person name="Mcgann P.T."/>
        </authorList>
    </citation>
    <scope>NUCLEOTIDE SEQUENCE [LARGE SCALE GENOMIC DNA]</scope>
    <source>
        <strain evidence="9 10">MRSN571793</strain>
    </source>
</reference>
<evidence type="ECO:0000256" key="4">
    <source>
        <dbReference type="ARBA" id="ARBA00023277"/>
    </source>
</evidence>
<dbReference type="Gene3D" id="2.115.10.20">
    <property type="entry name" value="Glycosyl hydrolase domain, family 43"/>
    <property type="match status" value="1"/>
</dbReference>
<gene>
    <name evidence="9" type="ORF">E2605_04555</name>
</gene>
<name>A0A4Y8L5P0_9BACT</name>
<dbReference type="AlphaFoldDB" id="A0A4Y8L5P0"/>
<dbReference type="InterPro" id="IPR052176">
    <property type="entry name" value="Glycosyl_Hydrlase_43_Enz"/>
</dbReference>
<proteinExistence type="inferred from homology"/>
<feature type="site" description="Important for catalytic activity, responsible for pKa modulation of the active site Glu and correct orientation of both the proton donor and substrate" evidence="7">
    <location>
        <position position="149"/>
    </location>
</feature>
<evidence type="ECO:0000256" key="1">
    <source>
        <dbReference type="ARBA" id="ARBA00009865"/>
    </source>
</evidence>
<feature type="domain" description="F5/8 type C" evidence="8">
    <location>
        <begin position="312"/>
        <end position="460"/>
    </location>
</feature>
<dbReference type="RefSeq" id="WP_134435654.1">
    <property type="nucleotide sequence ID" value="NZ_SOML01000002.1"/>
</dbReference>
<keyword evidence="2" id="KW-0624">Polysaccharide degradation</keyword>
<keyword evidence="5" id="KW-0326">Glycosidase</keyword>
<evidence type="ECO:0000256" key="5">
    <source>
        <dbReference type="ARBA" id="ARBA00023295"/>
    </source>
</evidence>
<dbReference type="STRING" id="1121485.GCA_000426485_02648"/>
<keyword evidence="10" id="KW-1185">Reference proteome</keyword>
<comment type="caution">
    <text evidence="9">The sequence shown here is derived from an EMBL/GenBank/DDBJ whole genome shotgun (WGS) entry which is preliminary data.</text>
</comment>
<dbReference type="PANTHER" id="PTHR43772:SF2">
    <property type="entry name" value="PUTATIVE (AFU_ORTHOLOGUE AFUA_2G04480)-RELATED"/>
    <property type="match status" value="1"/>
</dbReference>
<evidence type="ECO:0000256" key="6">
    <source>
        <dbReference type="PIRSR" id="PIRSR606710-1"/>
    </source>
</evidence>
<evidence type="ECO:0000256" key="7">
    <source>
        <dbReference type="PIRSR" id="PIRSR606710-2"/>
    </source>
</evidence>
<dbReference type="SUPFAM" id="SSF49785">
    <property type="entry name" value="Galactose-binding domain-like"/>
    <property type="match status" value="1"/>
</dbReference>